<dbReference type="SMART" id="SM00471">
    <property type="entry name" value="HDc"/>
    <property type="match status" value="1"/>
</dbReference>
<dbReference type="GO" id="GO:0007165">
    <property type="term" value="P:signal transduction"/>
    <property type="evidence" value="ECO:0007669"/>
    <property type="project" value="InterPro"/>
</dbReference>
<dbReference type="PANTHER" id="PTHR44757">
    <property type="entry name" value="DIGUANYLATE CYCLASE DGCP"/>
    <property type="match status" value="1"/>
</dbReference>
<feature type="domain" description="GGDEF" evidence="5">
    <location>
        <begin position="620"/>
        <end position="755"/>
    </location>
</feature>
<dbReference type="InterPro" id="IPR000700">
    <property type="entry name" value="PAS-assoc_C"/>
</dbReference>
<feature type="coiled-coil region" evidence="1">
    <location>
        <begin position="322"/>
        <end position="356"/>
    </location>
</feature>
<dbReference type="CDD" id="cd00077">
    <property type="entry name" value="HDc"/>
    <property type="match status" value="1"/>
</dbReference>
<dbReference type="PROSITE" id="PS51832">
    <property type="entry name" value="HD_GYP"/>
    <property type="match status" value="1"/>
</dbReference>
<dbReference type="Pfam" id="PF13487">
    <property type="entry name" value="HD_5"/>
    <property type="match status" value="1"/>
</dbReference>
<evidence type="ECO:0000259" key="4">
    <source>
        <dbReference type="PROSITE" id="PS50885"/>
    </source>
</evidence>
<feature type="domain" description="PAC" evidence="3">
    <location>
        <begin position="541"/>
        <end position="591"/>
    </location>
</feature>
<dbReference type="InterPro" id="IPR003660">
    <property type="entry name" value="HAMP_dom"/>
</dbReference>
<gene>
    <name evidence="7" type="ordered locus">Desku_3208</name>
</gene>
<dbReference type="InterPro" id="IPR052155">
    <property type="entry name" value="Biofilm_reg_signaling"/>
</dbReference>
<evidence type="ECO:0000259" key="6">
    <source>
        <dbReference type="PROSITE" id="PS51832"/>
    </source>
</evidence>
<dbReference type="PROSITE" id="PS50113">
    <property type="entry name" value="PAC"/>
    <property type="match status" value="2"/>
</dbReference>
<evidence type="ECO:0000313" key="7">
    <source>
        <dbReference type="EMBL" id="AEG16698.1"/>
    </source>
</evidence>
<feature type="domain" description="HAMP" evidence="4">
    <location>
        <begin position="287"/>
        <end position="341"/>
    </location>
</feature>
<keyword evidence="8" id="KW-1185">Reference proteome</keyword>
<dbReference type="PROSITE" id="PS50885">
    <property type="entry name" value="HAMP"/>
    <property type="match status" value="1"/>
</dbReference>
<dbReference type="InterPro" id="IPR035965">
    <property type="entry name" value="PAS-like_dom_sf"/>
</dbReference>
<name>A0AAU8PF18_DESK7</name>
<feature type="coiled-coil region" evidence="1">
    <location>
        <begin position="32"/>
        <end position="66"/>
    </location>
</feature>
<dbReference type="PROSITE" id="PS50112">
    <property type="entry name" value="PAS"/>
    <property type="match status" value="1"/>
</dbReference>
<dbReference type="SMART" id="SM00091">
    <property type="entry name" value="PAS"/>
    <property type="match status" value="2"/>
</dbReference>
<proteinExistence type="predicted"/>
<dbReference type="InterPro" id="IPR007892">
    <property type="entry name" value="CHASE4"/>
</dbReference>
<evidence type="ECO:0000259" key="2">
    <source>
        <dbReference type="PROSITE" id="PS50112"/>
    </source>
</evidence>
<evidence type="ECO:0000256" key="1">
    <source>
        <dbReference type="SAM" id="Coils"/>
    </source>
</evidence>
<dbReference type="InterPro" id="IPR013655">
    <property type="entry name" value="PAS_fold_3"/>
</dbReference>
<feature type="domain" description="HD-GYP" evidence="6">
    <location>
        <begin position="743"/>
        <end position="929"/>
    </location>
</feature>
<dbReference type="KEGG" id="dku:Desku_3208"/>
<organism evidence="7 8">
    <name type="scientific">Desulfofundulus kuznetsovii (strain DSM 6115 / VKM B-1805 / 17)</name>
    <name type="common">Desulfotomaculum kuznetsovii</name>
    <dbReference type="NCBI Taxonomy" id="760568"/>
    <lineage>
        <taxon>Bacteria</taxon>
        <taxon>Bacillati</taxon>
        <taxon>Bacillota</taxon>
        <taxon>Clostridia</taxon>
        <taxon>Eubacteriales</taxon>
        <taxon>Peptococcaceae</taxon>
        <taxon>Desulfofundulus</taxon>
    </lineage>
</organism>
<dbReference type="Gene3D" id="3.30.70.270">
    <property type="match status" value="1"/>
</dbReference>
<reference evidence="8" key="1">
    <citation type="submission" date="2011-05" db="EMBL/GenBank/DDBJ databases">
        <title>Complete sequence of Desulfotomaculum kuznetsovii DSM 6115.</title>
        <authorList>
            <person name="Lucas S."/>
            <person name="Han J."/>
            <person name="Lapidus A."/>
            <person name="Cheng J.-F."/>
            <person name="Goodwin L."/>
            <person name="Pitluck S."/>
            <person name="Peters L."/>
            <person name="Mikhailova N."/>
            <person name="Lu M."/>
            <person name="Saunders E."/>
            <person name="Han C."/>
            <person name="Tapia R."/>
            <person name="Land M."/>
            <person name="Hauser L."/>
            <person name="Kyrpides N."/>
            <person name="Ivanova N."/>
            <person name="Pagani I."/>
            <person name="Nazina T."/>
            <person name="Ivanova A."/>
            <person name="Parshina S."/>
            <person name="Kuever J."/>
            <person name="Muyzer G."/>
            <person name="Plugge C."/>
            <person name="Stams A."/>
            <person name="Woyke T."/>
        </authorList>
    </citation>
    <scope>NUCLEOTIDE SEQUENCE [LARGE SCALE GENOMIC DNA]</scope>
    <source>
        <strain evidence="8">DSM 6115 / VKM B-1805 / 17</strain>
    </source>
</reference>
<dbReference type="NCBIfam" id="TIGR00254">
    <property type="entry name" value="GGDEF"/>
    <property type="match status" value="1"/>
</dbReference>
<dbReference type="InterPro" id="IPR003607">
    <property type="entry name" value="HD/PDEase_dom"/>
</dbReference>
<feature type="domain" description="PAC" evidence="3">
    <location>
        <begin position="419"/>
        <end position="469"/>
    </location>
</feature>
<dbReference type="SUPFAM" id="SSF55785">
    <property type="entry name" value="PYP-like sensor domain (PAS domain)"/>
    <property type="match status" value="2"/>
</dbReference>
<dbReference type="Pfam" id="PF08448">
    <property type="entry name" value="PAS_4"/>
    <property type="match status" value="1"/>
</dbReference>
<dbReference type="InterPro" id="IPR043128">
    <property type="entry name" value="Rev_trsase/Diguanyl_cyclase"/>
</dbReference>
<evidence type="ECO:0000259" key="5">
    <source>
        <dbReference type="PROSITE" id="PS50887"/>
    </source>
</evidence>
<accession>A0AAU8PF18</accession>
<dbReference type="Pfam" id="PF05228">
    <property type="entry name" value="CHASE4"/>
    <property type="match status" value="1"/>
</dbReference>
<evidence type="ECO:0000313" key="8">
    <source>
        <dbReference type="Proteomes" id="UP000009229"/>
    </source>
</evidence>
<dbReference type="NCBIfam" id="TIGR00229">
    <property type="entry name" value="sensory_box"/>
    <property type="match status" value="2"/>
</dbReference>
<dbReference type="PANTHER" id="PTHR44757:SF2">
    <property type="entry name" value="BIOFILM ARCHITECTURE MAINTENANCE PROTEIN MBAA"/>
    <property type="match status" value="1"/>
</dbReference>
<dbReference type="InterPro" id="IPR037522">
    <property type="entry name" value="HD_GYP_dom"/>
</dbReference>
<dbReference type="EMBL" id="CP002770">
    <property type="protein sequence ID" value="AEG16698.1"/>
    <property type="molecule type" value="Genomic_DNA"/>
</dbReference>
<dbReference type="InterPro" id="IPR013656">
    <property type="entry name" value="PAS_4"/>
</dbReference>
<dbReference type="Proteomes" id="UP000009229">
    <property type="component" value="Chromosome"/>
</dbReference>
<sequence>MSLKTRIVLTLCAAFAILALVFFAVSHVIANNIVAELERDDLKQNIERALQALEREMAELDKYTEDWAAWDDTYIFVKERNKEYIKKNLVDSTFEVLKINYAVIINTGGETVYARGYDPEEGKDIPVPREIVLPARQEAGGLKGLVVTPEGPVLVAARPVLKSDDTGPARGTLIFGRILNDKHLKELSKITRLPLTLHPPGAVDFRDLQPAGSLENGEACYARIISPGESAGFTVVKDLQGKTALILQVNSDRRAARVFQSAEKAFSLYLALAAIMCCGLALFWLNRAVVSRLAKLTAAVTSTGYQFPLSSGFPVLGGRDELALLSAEIGKMLDRLEEYRREISDKEKKYRAVVENAAEAVVVVQEGVVKFANRAAAVHTGYTAEEIVSRHFLDFIHPEDREAVWEHYRELLENKAILYAFPFRVIARDGSIKWAETNSVVVEWEGQPATLHFLTDITPRRILEEELQRLMAEKSLILDSLTELVIFIDRDMQIIWANRAAGQSVGRSSGDLFGAKCHEIWHGRSDPCQGCPVVQAMETGRVCAGEVASPDGRLWSITASPVKDEKGNVIGAVEAALDITERRRYEEQLKYLSLHDPLTGLYNRAFFQEELRRLSASREYPITVLVADLDGLKLVNDTLGHARGDEMLRACADVLRNSLRRSDILARIGGDEFAALLPGTDEKIGEDIVYRIRSRIDDYNKEHPELPLHVSTGSATCRSGDESLEDTFKKADDLMYRHKLVRRAGARNQIVGALLAALKEKDYLAAGHAERLKEMCLKMGEKLGLSPRQMADLALLAQVHDLGKVAVPDSILFKKAPLTEEEWEVMRQHPEKGYRIALSSPDLAGVADLILKHHERWDGKGYPLGLRGEEIPVECRILSIADAFDAMTGGRPYIKPRSKEEAIAELKRCAGSHFDPHLVDVFVSLSHLI</sequence>
<dbReference type="GO" id="GO:0016020">
    <property type="term" value="C:membrane"/>
    <property type="evidence" value="ECO:0007669"/>
    <property type="project" value="InterPro"/>
</dbReference>
<keyword evidence="1" id="KW-0175">Coiled coil</keyword>
<dbReference type="Pfam" id="PF00990">
    <property type="entry name" value="GGDEF"/>
    <property type="match status" value="1"/>
</dbReference>
<dbReference type="Gene3D" id="1.10.3210.10">
    <property type="entry name" value="Hypothetical protein af1432"/>
    <property type="match status" value="1"/>
</dbReference>
<dbReference type="SMART" id="SM00267">
    <property type="entry name" value="GGDEF"/>
    <property type="match status" value="1"/>
</dbReference>
<feature type="domain" description="PAS" evidence="2">
    <location>
        <begin position="346"/>
        <end position="415"/>
    </location>
</feature>
<dbReference type="SUPFAM" id="SSF109604">
    <property type="entry name" value="HD-domain/PDEase-like"/>
    <property type="match status" value="1"/>
</dbReference>
<dbReference type="PROSITE" id="PS50887">
    <property type="entry name" value="GGDEF"/>
    <property type="match status" value="1"/>
</dbReference>
<dbReference type="RefSeq" id="WP_013824204.1">
    <property type="nucleotide sequence ID" value="NC_015573.1"/>
</dbReference>
<dbReference type="InterPro" id="IPR000014">
    <property type="entry name" value="PAS"/>
</dbReference>
<dbReference type="CDD" id="cd01949">
    <property type="entry name" value="GGDEF"/>
    <property type="match status" value="1"/>
</dbReference>
<dbReference type="Pfam" id="PF08447">
    <property type="entry name" value="PAS_3"/>
    <property type="match status" value="1"/>
</dbReference>
<dbReference type="Gene3D" id="3.30.450.20">
    <property type="entry name" value="PAS domain"/>
    <property type="match status" value="2"/>
</dbReference>
<dbReference type="InterPro" id="IPR000160">
    <property type="entry name" value="GGDEF_dom"/>
</dbReference>
<dbReference type="AlphaFoldDB" id="A0AAU8PF18"/>
<dbReference type="SUPFAM" id="SSF55073">
    <property type="entry name" value="Nucleotide cyclase"/>
    <property type="match status" value="1"/>
</dbReference>
<evidence type="ECO:0000259" key="3">
    <source>
        <dbReference type="PROSITE" id="PS50113"/>
    </source>
</evidence>
<dbReference type="Gene3D" id="6.10.340.10">
    <property type="match status" value="1"/>
</dbReference>
<protein>
    <submittedName>
        <fullName evidence="7">Diguanylate cyclase and metal dependent phosphohydrolase</fullName>
    </submittedName>
</protein>
<dbReference type="CDD" id="cd00130">
    <property type="entry name" value="PAS"/>
    <property type="match status" value="2"/>
</dbReference>
<dbReference type="InterPro" id="IPR029787">
    <property type="entry name" value="Nucleotide_cyclase"/>
</dbReference>